<dbReference type="InterPro" id="IPR011990">
    <property type="entry name" value="TPR-like_helical_dom_sf"/>
</dbReference>
<dbReference type="Pfam" id="PF14322">
    <property type="entry name" value="SusD-like_3"/>
    <property type="match status" value="1"/>
</dbReference>
<dbReference type="GO" id="GO:0009279">
    <property type="term" value="C:cell outer membrane"/>
    <property type="evidence" value="ECO:0007669"/>
    <property type="project" value="UniProtKB-SubCell"/>
</dbReference>
<evidence type="ECO:0000256" key="4">
    <source>
        <dbReference type="ARBA" id="ARBA00023136"/>
    </source>
</evidence>
<evidence type="ECO:0000259" key="7">
    <source>
        <dbReference type="Pfam" id="PF14322"/>
    </source>
</evidence>
<dbReference type="Proteomes" id="UP001207408">
    <property type="component" value="Unassembled WGS sequence"/>
</dbReference>
<dbReference type="RefSeq" id="WP_301197239.1">
    <property type="nucleotide sequence ID" value="NZ_JAPDPI010000001.1"/>
</dbReference>
<dbReference type="AlphaFoldDB" id="A0AAE3MAA9"/>
<dbReference type="Gene3D" id="1.25.40.390">
    <property type="match status" value="1"/>
</dbReference>
<keyword evidence="4" id="KW-0472">Membrane</keyword>
<dbReference type="Gene3D" id="1.25.40.900">
    <property type="match status" value="1"/>
</dbReference>
<feature type="domain" description="RagB/SusD" evidence="6">
    <location>
        <begin position="368"/>
        <end position="488"/>
    </location>
</feature>
<comment type="caution">
    <text evidence="8">The sequence shown here is derived from an EMBL/GenBank/DDBJ whole genome shotgun (WGS) entry which is preliminary data.</text>
</comment>
<keyword evidence="3" id="KW-0732">Signal</keyword>
<comment type="subcellular location">
    <subcellularLocation>
        <location evidence="1">Cell outer membrane</location>
    </subcellularLocation>
</comment>
<evidence type="ECO:0000313" key="9">
    <source>
        <dbReference type="Proteomes" id="UP001207408"/>
    </source>
</evidence>
<evidence type="ECO:0000313" key="8">
    <source>
        <dbReference type="EMBL" id="MCW3804015.1"/>
    </source>
</evidence>
<sequence>MRRIIIYFITLMITCPACDNFLEQEPGTQTSTDEIFSSYTGYKMALNGCYYSLEELLTGVRNAVYADALGGNIAFTPSKTNYGISVPTFIENIYSFADLADDSDMDLVYDDFYGIINAANIILDRIPGLTDATDDQVSQLKAEVLCIRAICHFYLARYYAQNYSYTADASHPGIICNTKVQQAGKDYPARKTVKETYDIIITDLQTALNSFTPENILAGPVYSYFNNNSCKALLARVALYAQNYQLALDYASDVIENSGIALLGKDDYIQEWEKPNTPVSEIIFELSAKKDNQGSVKTTNTLAAHFGVLPDNDEFKDYCASPDLLNLFDENDIRGKGMYTEASIETIVEGETETAFPSYFFTNKFQDNPGNPVLRMSEMYLIRAEAYARLNETESALTVLNTLRAERGALPATNTDNILDEIFTERRKELCFEGHLFFDIARFHKNAERYSGCIATTCNLNYPSYYFILPIPKSNTDLNSNLEQNEGYN</sequence>
<feature type="domain" description="SusD-like N-terminal" evidence="7">
    <location>
        <begin position="53"/>
        <end position="239"/>
    </location>
</feature>
<evidence type="ECO:0000256" key="3">
    <source>
        <dbReference type="ARBA" id="ARBA00022729"/>
    </source>
</evidence>
<evidence type="ECO:0000256" key="1">
    <source>
        <dbReference type="ARBA" id="ARBA00004442"/>
    </source>
</evidence>
<dbReference type="InterPro" id="IPR012944">
    <property type="entry name" value="SusD_RagB_dom"/>
</dbReference>
<evidence type="ECO:0000256" key="5">
    <source>
        <dbReference type="ARBA" id="ARBA00023237"/>
    </source>
</evidence>
<dbReference type="Pfam" id="PF07980">
    <property type="entry name" value="SusD_RagB"/>
    <property type="match status" value="1"/>
</dbReference>
<accession>A0AAE3MAA9</accession>
<evidence type="ECO:0000256" key="2">
    <source>
        <dbReference type="ARBA" id="ARBA00006275"/>
    </source>
</evidence>
<dbReference type="SUPFAM" id="SSF48452">
    <property type="entry name" value="TPR-like"/>
    <property type="match status" value="1"/>
</dbReference>
<proteinExistence type="inferred from homology"/>
<evidence type="ECO:0000259" key="6">
    <source>
        <dbReference type="Pfam" id="PF07980"/>
    </source>
</evidence>
<keyword evidence="5" id="KW-0998">Cell outer membrane</keyword>
<organism evidence="8 9">
    <name type="scientific">Plebeiibacterium marinum</name>
    <dbReference type="NCBI Taxonomy" id="2992111"/>
    <lineage>
        <taxon>Bacteria</taxon>
        <taxon>Pseudomonadati</taxon>
        <taxon>Bacteroidota</taxon>
        <taxon>Bacteroidia</taxon>
        <taxon>Marinilabiliales</taxon>
        <taxon>Marinilabiliaceae</taxon>
        <taxon>Plebeiibacterium</taxon>
    </lineage>
</organism>
<reference evidence="8" key="1">
    <citation type="submission" date="2022-10" db="EMBL/GenBank/DDBJ databases">
        <authorList>
            <person name="Yu W.X."/>
        </authorList>
    </citation>
    <scope>NUCLEOTIDE SEQUENCE</scope>
    <source>
        <strain evidence="8">D04</strain>
    </source>
</reference>
<dbReference type="InterPro" id="IPR033985">
    <property type="entry name" value="SusD-like_N"/>
</dbReference>
<protein>
    <submittedName>
        <fullName evidence="8">RagB/SusD family nutrient uptake outer membrane protein</fullName>
    </submittedName>
</protein>
<comment type="similarity">
    <text evidence="2">Belongs to the SusD family.</text>
</comment>
<dbReference type="EMBL" id="JAPDPI010000001">
    <property type="protein sequence ID" value="MCW3804015.1"/>
    <property type="molecule type" value="Genomic_DNA"/>
</dbReference>
<dbReference type="CDD" id="cd08977">
    <property type="entry name" value="SusD"/>
    <property type="match status" value="1"/>
</dbReference>
<gene>
    <name evidence="8" type="ORF">OM074_00170</name>
</gene>
<dbReference type="Gene3D" id="2.20.20.130">
    <property type="match status" value="1"/>
</dbReference>
<keyword evidence="9" id="KW-1185">Reference proteome</keyword>
<name>A0AAE3MAA9_9BACT</name>